<comment type="caution">
    <text evidence="2">The sequence shown here is derived from an EMBL/GenBank/DDBJ whole genome shotgun (WGS) entry which is preliminary data.</text>
</comment>
<dbReference type="InterPro" id="IPR014710">
    <property type="entry name" value="RmlC-like_jellyroll"/>
</dbReference>
<evidence type="ECO:0000313" key="2">
    <source>
        <dbReference type="EMBL" id="MBD2769402.1"/>
    </source>
</evidence>
<dbReference type="InterPro" id="IPR018490">
    <property type="entry name" value="cNMP-bd_dom_sf"/>
</dbReference>
<accession>A0A927BEK8</accession>
<gene>
    <name evidence="2" type="ORF">IC235_16050</name>
</gene>
<dbReference type="Pfam" id="PF00027">
    <property type="entry name" value="cNMP_binding"/>
    <property type="match status" value="1"/>
</dbReference>
<dbReference type="Proteomes" id="UP000612233">
    <property type="component" value="Unassembled WGS sequence"/>
</dbReference>
<reference evidence="2" key="1">
    <citation type="submission" date="2020-09" db="EMBL/GenBank/DDBJ databases">
        <authorList>
            <person name="Kim M.K."/>
        </authorList>
    </citation>
    <scope>NUCLEOTIDE SEQUENCE</scope>
    <source>
        <strain evidence="2">BT664</strain>
    </source>
</reference>
<name>A0A927BEK8_9BACT</name>
<evidence type="ECO:0000259" key="1">
    <source>
        <dbReference type="PROSITE" id="PS50042"/>
    </source>
</evidence>
<evidence type="ECO:0000313" key="3">
    <source>
        <dbReference type="Proteomes" id="UP000612233"/>
    </source>
</evidence>
<dbReference type="InterPro" id="IPR000595">
    <property type="entry name" value="cNMP-bd_dom"/>
</dbReference>
<dbReference type="CDD" id="cd00038">
    <property type="entry name" value="CAP_ED"/>
    <property type="match status" value="1"/>
</dbReference>
<dbReference type="EMBL" id="JACXAD010000019">
    <property type="protein sequence ID" value="MBD2769402.1"/>
    <property type="molecule type" value="Genomic_DNA"/>
</dbReference>
<dbReference type="AlphaFoldDB" id="A0A927BEK8"/>
<sequence length="194" mass="22244">MIAESSQLETRLKGLVRVPEDDLARALLFFTPVFFKKTEYLLSQDQVSNQLYFINSGLVKSYLLQDGKEHIRQFAAENDFIVDLQSFLSRQKTSFFIQALEDTAALAISFDNLNMLFESSFHFMKLGKTLADQSAISLIRRSVSLVKDDAKKRYADFMKERPGLVQRVPQFMIASYLGITPESLSRIRKEMVHG</sequence>
<dbReference type="RefSeq" id="WP_191006212.1">
    <property type="nucleotide sequence ID" value="NZ_JACXAD010000019.1"/>
</dbReference>
<feature type="domain" description="Cyclic nucleotide-binding" evidence="1">
    <location>
        <begin position="14"/>
        <end position="117"/>
    </location>
</feature>
<dbReference type="SUPFAM" id="SSF51206">
    <property type="entry name" value="cAMP-binding domain-like"/>
    <property type="match status" value="1"/>
</dbReference>
<organism evidence="2 3">
    <name type="scientific">Hymenobacter montanus</name>
    <dbReference type="NCBI Taxonomy" id="2771359"/>
    <lineage>
        <taxon>Bacteria</taxon>
        <taxon>Pseudomonadati</taxon>
        <taxon>Bacteroidota</taxon>
        <taxon>Cytophagia</taxon>
        <taxon>Cytophagales</taxon>
        <taxon>Hymenobacteraceae</taxon>
        <taxon>Hymenobacter</taxon>
    </lineage>
</organism>
<proteinExistence type="predicted"/>
<keyword evidence="3" id="KW-1185">Reference proteome</keyword>
<dbReference type="Gene3D" id="2.60.120.10">
    <property type="entry name" value="Jelly Rolls"/>
    <property type="match status" value="1"/>
</dbReference>
<protein>
    <submittedName>
        <fullName evidence="2">Crp/Fnr family transcriptional regulator</fullName>
    </submittedName>
</protein>
<dbReference type="PROSITE" id="PS50042">
    <property type="entry name" value="CNMP_BINDING_3"/>
    <property type="match status" value="1"/>
</dbReference>
<dbReference type="SMART" id="SM00100">
    <property type="entry name" value="cNMP"/>
    <property type="match status" value="1"/>
</dbReference>